<evidence type="ECO:0000256" key="6">
    <source>
        <dbReference type="ARBA" id="ARBA00022958"/>
    </source>
</evidence>
<dbReference type="InterPro" id="IPR014756">
    <property type="entry name" value="Ig_E-set"/>
</dbReference>
<keyword evidence="4 11" id="KW-0812">Transmembrane</keyword>
<dbReference type="PANTHER" id="PTHR11767:SF102">
    <property type="entry name" value="INWARDLY RECTIFYING POTASSIUM CHANNEL 1, ISOFORM F"/>
    <property type="match status" value="1"/>
</dbReference>
<dbReference type="SUPFAM" id="SSF81324">
    <property type="entry name" value="Voltage-gated potassium channels"/>
    <property type="match status" value="1"/>
</dbReference>
<sequence>MKLFSKLPQRARRISMAGREVVTYGLDSHIWQDIYYYAMSCSWPMFFGAIAVTFVLFNLVFAGLFMLVPNSIANMQPNNFLGAYFFSVETLATVGYGDMHPMTVYGHAIASIEIFVGMASVAVTTGMIFARFSRPRSSIIFAEHPVSHVADGKRLLMVRMANARLNLISEASAKMHVMRQEQTSTMGQFRKIYDLKLERDHHPLFVLGWTLIHIIDETSPLFGLTPEQMSGNTTLIVTIEGVDDTTNQNQRGIKHYPSDLIRWNHRYVDMLNQQGSVPHLHYTKFHDSEEVPVEVMKDI</sequence>
<proteinExistence type="predicted"/>
<name>A0A923HMX4_9BURK</name>
<feature type="domain" description="Potassium channel" evidence="12">
    <location>
        <begin position="56"/>
        <end position="132"/>
    </location>
</feature>
<dbReference type="GO" id="GO:0034702">
    <property type="term" value="C:monoatomic ion channel complex"/>
    <property type="evidence" value="ECO:0007669"/>
    <property type="project" value="UniProtKB-KW"/>
</dbReference>
<accession>A0A923HMX4</accession>
<dbReference type="InterPro" id="IPR013099">
    <property type="entry name" value="K_chnl_dom"/>
</dbReference>
<keyword evidence="10 14" id="KW-0407">Ion channel</keyword>
<evidence type="ECO:0000256" key="3">
    <source>
        <dbReference type="ARBA" id="ARBA00022538"/>
    </source>
</evidence>
<dbReference type="InterPro" id="IPR016449">
    <property type="entry name" value="K_chnl_inward-rec_Kir"/>
</dbReference>
<organism evidence="14 15">
    <name type="scientific">Undibacterium jejuense</name>
    <dbReference type="NCBI Taxonomy" id="1344949"/>
    <lineage>
        <taxon>Bacteria</taxon>
        <taxon>Pseudomonadati</taxon>
        <taxon>Pseudomonadota</taxon>
        <taxon>Betaproteobacteria</taxon>
        <taxon>Burkholderiales</taxon>
        <taxon>Oxalobacteraceae</taxon>
        <taxon>Undibacterium</taxon>
    </lineage>
</organism>
<dbReference type="Pfam" id="PF17655">
    <property type="entry name" value="IRK_C"/>
    <property type="match status" value="1"/>
</dbReference>
<dbReference type="Pfam" id="PF07885">
    <property type="entry name" value="Ion_trans_2"/>
    <property type="match status" value="1"/>
</dbReference>
<feature type="transmembrane region" description="Helical" evidence="11">
    <location>
        <begin position="80"/>
        <end position="97"/>
    </location>
</feature>
<keyword evidence="15" id="KW-1185">Reference proteome</keyword>
<evidence type="ECO:0000313" key="15">
    <source>
        <dbReference type="Proteomes" id="UP000634011"/>
    </source>
</evidence>
<evidence type="ECO:0000256" key="1">
    <source>
        <dbReference type="ARBA" id="ARBA00004141"/>
    </source>
</evidence>
<dbReference type="GO" id="GO:0005886">
    <property type="term" value="C:plasma membrane"/>
    <property type="evidence" value="ECO:0007669"/>
    <property type="project" value="TreeGrafter"/>
</dbReference>
<keyword evidence="8" id="KW-0406">Ion transport</keyword>
<dbReference type="Gene3D" id="2.60.40.1400">
    <property type="entry name" value="G protein-activated inward rectifier potassium channel 1"/>
    <property type="match status" value="1"/>
</dbReference>
<keyword evidence="2" id="KW-0813">Transport</keyword>
<dbReference type="PRINTS" id="PR01320">
    <property type="entry name" value="KIRCHANNEL"/>
</dbReference>
<dbReference type="GO" id="GO:1990573">
    <property type="term" value="P:potassium ion import across plasma membrane"/>
    <property type="evidence" value="ECO:0007669"/>
    <property type="project" value="TreeGrafter"/>
</dbReference>
<evidence type="ECO:0000313" key="14">
    <source>
        <dbReference type="EMBL" id="MBC3863884.1"/>
    </source>
</evidence>
<dbReference type="Gene3D" id="1.10.287.70">
    <property type="match status" value="1"/>
</dbReference>
<evidence type="ECO:0000256" key="7">
    <source>
        <dbReference type="ARBA" id="ARBA00022989"/>
    </source>
</evidence>
<dbReference type="InterPro" id="IPR041647">
    <property type="entry name" value="IRK_C"/>
</dbReference>
<evidence type="ECO:0000256" key="5">
    <source>
        <dbReference type="ARBA" id="ARBA00022882"/>
    </source>
</evidence>
<evidence type="ECO:0000256" key="2">
    <source>
        <dbReference type="ARBA" id="ARBA00022448"/>
    </source>
</evidence>
<evidence type="ECO:0000256" key="9">
    <source>
        <dbReference type="ARBA" id="ARBA00023136"/>
    </source>
</evidence>
<evidence type="ECO:0000259" key="12">
    <source>
        <dbReference type="Pfam" id="PF07885"/>
    </source>
</evidence>
<evidence type="ECO:0000256" key="4">
    <source>
        <dbReference type="ARBA" id="ARBA00022692"/>
    </source>
</evidence>
<dbReference type="InterPro" id="IPR013518">
    <property type="entry name" value="K_chnl_inward-rec_Kir_cyto"/>
</dbReference>
<reference evidence="14" key="1">
    <citation type="submission" date="2020-08" db="EMBL/GenBank/DDBJ databases">
        <title>Novel species isolated from subtropical streams in China.</title>
        <authorList>
            <person name="Lu H."/>
        </authorList>
    </citation>
    <scope>NUCLEOTIDE SEQUENCE</scope>
    <source>
        <strain evidence="14">KACC 12607</strain>
    </source>
</reference>
<keyword evidence="7 11" id="KW-1133">Transmembrane helix</keyword>
<feature type="transmembrane region" description="Helical" evidence="11">
    <location>
        <begin position="45"/>
        <end position="68"/>
    </location>
</feature>
<evidence type="ECO:0000256" key="10">
    <source>
        <dbReference type="ARBA" id="ARBA00023303"/>
    </source>
</evidence>
<keyword evidence="5" id="KW-0851">Voltage-gated channel</keyword>
<evidence type="ECO:0000259" key="13">
    <source>
        <dbReference type="Pfam" id="PF17655"/>
    </source>
</evidence>
<keyword evidence="6" id="KW-0630">Potassium</keyword>
<feature type="transmembrane region" description="Helical" evidence="11">
    <location>
        <begin position="109"/>
        <end position="130"/>
    </location>
</feature>
<evidence type="ECO:0000256" key="8">
    <source>
        <dbReference type="ARBA" id="ARBA00023065"/>
    </source>
</evidence>
<dbReference type="PANTHER" id="PTHR11767">
    <property type="entry name" value="INWARD RECTIFIER POTASSIUM CHANNEL"/>
    <property type="match status" value="1"/>
</dbReference>
<dbReference type="AlphaFoldDB" id="A0A923HMX4"/>
<dbReference type="SUPFAM" id="SSF81296">
    <property type="entry name" value="E set domains"/>
    <property type="match status" value="1"/>
</dbReference>
<feature type="domain" description="Inward rectifier potassium channel C-terminal" evidence="13">
    <location>
        <begin position="140"/>
        <end position="293"/>
    </location>
</feature>
<keyword evidence="9 11" id="KW-0472">Membrane</keyword>
<dbReference type="GO" id="GO:0034765">
    <property type="term" value="P:regulation of monoatomic ion transmembrane transport"/>
    <property type="evidence" value="ECO:0007669"/>
    <property type="project" value="TreeGrafter"/>
</dbReference>
<dbReference type="EMBL" id="JACOFV010000018">
    <property type="protein sequence ID" value="MBC3863884.1"/>
    <property type="molecule type" value="Genomic_DNA"/>
</dbReference>
<dbReference type="Proteomes" id="UP000634011">
    <property type="component" value="Unassembled WGS sequence"/>
</dbReference>
<evidence type="ECO:0000256" key="11">
    <source>
        <dbReference type="SAM" id="Phobius"/>
    </source>
</evidence>
<keyword evidence="3" id="KW-0633">Potassium transport</keyword>
<protein>
    <submittedName>
        <fullName evidence="14">Inward rectifier potassium channel</fullName>
    </submittedName>
</protein>
<comment type="subcellular location">
    <subcellularLocation>
        <location evidence="1">Membrane</location>
        <topology evidence="1">Multi-pass membrane protein</topology>
    </subcellularLocation>
</comment>
<gene>
    <name evidence="14" type="ORF">H8K32_17390</name>
</gene>
<comment type="caution">
    <text evidence="14">The sequence shown here is derived from an EMBL/GenBank/DDBJ whole genome shotgun (WGS) entry which is preliminary data.</text>
</comment>
<dbReference type="GO" id="GO:0005242">
    <property type="term" value="F:inward rectifier potassium channel activity"/>
    <property type="evidence" value="ECO:0007669"/>
    <property type="project" value="InterPro"/>
</dbReference>
<dbReference type="RefSeq" id="WP_186913830.1">
    <property type="nucleotide sequence ID" value="NZ_JACOFV010000018.1"/>
</dbReference>